<evidence type="ECO:0000256" key="4">
    <source>
        <dbReference type="ARBA" id="ARBA00022475"/>
    </source>
</evidence>
<comment type="similarity">
    <text evidence="2 9">Belongs to the alanine or glycine:cation symporter (AGCS) (TC 2.A.25) family.</text>
</comment>
<reference evidence="10" key="1">
    <citation type="submission" date="2012-01" db="EMBL/GenBank/DDBJ databases">
        <title>The Genome Sequence of Treponema denticola H-22.</title>
        <authorList>
            <consortium name="The Broad Institute Genome Sequencing Platform"/>
            <person name="Earl A."/>
            <person name="Ward D."/>
            <person name="Feldgarden M."/>
            <person name="Gevers D."/>
            <person name="Blanton J.M."/>
            <person name="Fenno C.J."/>
            <person name="Baranova O.V."/>
            <person name="Mathney J."/>
            <person name="Dewhirst F.E."/>
            <person name="Izard J."/>
            <person name="Young S.K."/>
            <person name="Zeng Q."/>
            <person name="Gargeya S."/>
            <person name="Fitzgerald M."/>
            <person name="Haas B."/>
            <person name="Abouelleil A."/>
            <person name="Alvarado L."/>
            <person name="Arachchi H.M."/>
            <person name="Berlin A."/>
            <person name="Chapman S.B."/>
            <person name="Gearin G."/>
            <person name="Goldberg J."/>
            <person name="Griggs A."/>
            <person name="Gujja S."/>
            <person name="Hansen M."/>
            <person name="Heiman D."/>
            <person name="Howarth C."/>
            <person name="Larimer J."/>
            <person name="Lui A."/>
            <person name="MacDonald P.J.P."/>
            <person name="McCowen C."/>
            <person name="Montmayeur A."/>
            <person name="Murphy C."/>
            <person name="Neiman D."/>
            <person name="Pearson M."/>
            <person name="Priest M."/>
            <person name="Roberts A."/>
            <person name="Saif S."/>
            <person name="Shea T."/>
            <person name="Sisk P."/>
            <person name="Stolte C."/>
            <person name="Sykes S."/>
            <person name="Wortman J."/>
            <person name="Nusbaum C."/>
            <person name="Birren B."/>
        </authorList>
    </citation>
    <scope>NUCLEOTIDE SEQUENCE [LARGE SCALE GENOMIC DNA]</scope>
    <source>
        <strain evidence="10">H-22</strain>
    </source>
</reference>
<feature type="transmembrane region" description="Helical" evidence="9">
    <location>
        <begin position="76"/>
        <end position="98"/>
    </location>
</feature>
<evidence type="ECO:0000256" key="5">
    <source>
        <dbReference type="ARBA" id="ARBA00022692"/>
    </source>
</evidence>
<gene>
    <name evidence="10" type="ORF">HMPREF9726_00061</name>
</gene>
<feature type="transmembrane region" description="Helical" evidence="9">
    <location>
        <begin position="193"/>
        <end position="215"/>
    </location>
</feature>
<dbReference type="EMBL" id="AGDV01000001">
    <property type="protein sequence ID" value="EMB35869.1"/>
    <property type="molecule type" value="Genomic_DNA"/>
</dbReference>
<dbReference type="PANTHER" id="PTHR30330:SF14">
    <property type="entry name" value="SODIUM_AMINO ACID (ALANINE) SYMPORTER"/>
    <property type="match status" value="1"/>
</dbReference>
<dbReference type="Pfam" id="PF01235">
    <property type="entry name" value="Na_Ala_symp"/>
    <property type="match status" value="1"/>
</dbReference>
<feature type="transmembrane region" description="Helical" evidence="9">
    <location>
        <begin position="20"/>
        <end position="38"/>
    </location>
</feature>
<comment type="subcellular location">
    <subcellularLocation>
        <location evidence="1 9">Cell membrane</location>
        <topology evidence="1 9">Multi-pass membrane protein</topology>
    </subcellularLocation>
</comment>
<feature type="transmembrane region" description="Helical" evidence="9">
    <location>
        <begin position="104"/>
        <end position="121"/>
    </location>
</feature>
<feature type="transmembrane region" description="Helical" evidence="9">
    <location>
        <begin position="365"/>
        <end position="393"/>
    </location>
</feature>
<keyword evidence="8 9" id="KW-0472">Membrane</keyword>
<dbReference type="PANTHER" id="PTHR30330">
    <property type="entry name" value="AGSS FAMILY TRANSPORTER, SODIUM-ALANINE"/>
    <property type="match status" value="1"/>
</dbReference>
<keyword evidence="4 9" id="KW-1003">Cell membrane</keyword>
<evidence type="ECO:0000256" key="1">
    <source>
        <dbReference type="ARBA" id="ARBA00004651"/>
    </source>
</evidence>
<feature type="transmembrane region" description="Helical" evidence="9">
    <location>
        <begin position="227"/>
        <end position="248"/>
    </location>
</feature>
<dbReference type="Gene3D" id="1.20.1740.10">
    <property type="entry name" value="Amino acid/polyamine transporter I"/>
    <property type="match status" value="1"/>
</dbReference>
<keyword evidence="3 9" id="KW-0813">Transport</keyword>
<dbReference type="PROSITE" id="PS00873">
    <property type="entry name" value="NA_ALANINE_SYMP"/>
    <property type="match status" value="1"/>
</dbReference>
<evidence type="ECO:0000256" key="9">
    <source>
        <dbReference type="RuleBase" id="RU363064"/>
    </source>
</evidence>
<protein>
    <submittedName>
        <fullName evidence="10">Amino acid carrier protein</fullName>
    </submittedName>
</protein>
<dbReference type="HOGENOM" id="CLU_024867_1_0_12"/>
<feature type="transmembrane region" description="Helical" evidence="9">
    <location>
        <begin position="315"/>
        <end position="344"/>
    </location>
</feature>
<evidence type="ECO:0000256" key="7">
    <source>
        <dbReference type="ARBA" id="ARBA00022989"/>
    </source>
</evidence>
<evidence type="ECO:0000313" key="10">
    <source>
        <dbReference type="EMBL" id="EMB35869.1"/>
    </source>
</evidence>
<dbReference type="AlphaFoldDB" id="A0A0E2E783"/>
<keyword evidence="5 9" id="KW-0812">Transmembrane</keyword>
<name>A0A0E2E783_TREDN</name>
<dbReference type="PATRIC" id="fig|999432.5.peg.63"/>
<comment type="caution">
    <text evidence="10">The sequence shown here is derived from an EMBL/GenBank/DDBJ whole genome shotgun (WGS) entry which is preliminary data.</text>
</comment>
<feature type="transmembrane region" description="Helical" evidence="9">
    <location>
        <begin position="161"/>
        <end position="181"/>
    </location>
</feature>
<keyword evidence="6 9" id="KW-0769">Symport</keyword>
<dbReference type="PRINTS" id="PR00175">
    <property type="entry name" value="NAALASMPORT"/>
</dbReference>
<evidence type="ECO:0000256" key="3">
    <source>
        <dbReference type="ARBA" id="ARBA00022448"/>
    </source>
</evidence>
<dbReference type="RefSeq" id="WP_002671600.1">
    <property type="nucleotide sequence ID" value="NZ_CM001795.1"/>
</dbReference>
<dbReference type="FunFam" id="1.20.1740.10:FF:000004">
    <property type="entry name" value="Sodium:alanine symporter family protein"/>
    <property type="match status" value="1"/>
</dbReference>
<evidence type="ECO:0000256" key="6">
    <source>
        <dbReference type="ARBA" id="ARBA00022847"/>
    </source>
</evidence>
<dbReference type="GO" id="GO:0005283">
    <property type="term" value="F:amino acid:sodium symporter activity"/>
    <property type="evidence" value="ECO:0007669"/>
    <property type="project" value="InterPro"/>
</dbReference>
<dbReference type="GO" id="GO:0005886">
    <property type="term" value="C:plasma membrane"/>
    <property type="evidence" value="ECO:0007669"/>
    <property type="project" value="UniProtKB-SubCell"/>
</dbReference>
<feature type="transmembrane region" description="Helical" evidence="9">
    <location>
        <begin position="438"/>
        <end position="459"/>
    </location>
</feature>
<accession>A0A0E2E783</accession>
<dbReference type="Proteomes" id="UP000011705">
    <property type="component" value="Chromosome"/>
</dbReference>
<sequence>MEQFLQNLTSLVSSANGFIWGVYFLIPLLCGTGLFFTIRLGGVQFTKFGAGWKRLFGNFSLSGKEAGKHGMSSFQAVATAIAAQVGTGNLVGAMTALIMGGPGAIFWMWLAALAGMATNFAEASIAQIYKTKDDSGQTVGGPAYYISAGLKNKVGDGFAKFLAGFFAIAIILALGFMGNMVQANSISDAFQNAFHIPTWVTGAVLAVIAGIIFMGGVKRIASVTEKVVPIMAIVYIVVGLIVIIINAAQIPEMFAMIFKGAFNPRAVWGGALGFGMGRAVRYGVARGLFSNEAGMGSTPHAHAVADVKHPVEQGVLGIVAVFIDTFIVLNITVFTVLSSGIVQFEGGEATMKGIKLVQEAFAQHLFGSTFGYLFIAICLFFFAFSTIIGWYYFGETNIRYLFGTKGLIPYQLLVIIFIFVGSLLKIDLVWELTDFFNGIMVIPNLIALLFLSGTVAKVLKDYNKGLPYDASQYK</sequence>
<keyword evidence="7 9" id="KW-1133">Transmembrane helix</keyword>
<dbReference type="InterPro" id="IPR001463">
    <property type="entry name" value="Na/Ala_symport"/>
</dbReference>
<dbReference type="NCBIfam" id="TIGR00835">
    <property type="entry name" value="agcS"/>
    <property type="match status" value="1"/>
</dbReference>
<proteinExistence type="inferred from homology"/>
<feature type="transmembrane region" description="Helical" evidence="9">
    <location>
        <begin position="408"/>
        <end position="426"/>
    </location>
</feature>
<evidence type="ECO:0000256" key="8">
    <source>
        <dbReference type="ARBA" id="ARBA00023136"/>
    </source>
</evidence>
<organism evidence="10">
    <name type="scientific">Treponema denticola H-22</name>
    <dbReference type="NCBI Taxonomy" id="999432"/>
    <lineage>
        <taxon>Bacteria</taxon>
        <taxon>Pseudomonadati</taxon>
        <taxon>Spirochaetota</taxon>
        <taxon>Spirochaetia</taxon>
        <taxon>Spirochaetales</taxon>
        <taxon>Treponemataceae</taxon>
        <taxon>Treponema</taxon>
    </lineage>
</organism>
<evidence type="ECO:0000256" key="2">
    <source>
        <dbReference type="ARBA" id="ARBA00009261"/>
    </source>
</evidence>